<gene>
    <name evidence="2" type="ORF">AYI68_g4000</name>
</gene>
<sequence length="527" mass="60261">MIDTKNIASNNGSTESIKAIKNKKNPENPILISENSTEYYANENFETLYKNGGFPENVYTFRETKVPTNTKYGNFSVSFKSDVDSRKKIQDQTYTVLDPLYYSNFINESQKNDFVGNSFKGVDTDGDPVRYKKEIKNKNNPPNVLIQEHPTQYESAGKKYSSNIFREKYIPVHNSQGMFSVNFKASSTPDNEKDIASSKIVNGFKFSDPKKTLQDSIINENSMTLKPNLMNYDPNVIKGSKIVTPGEKKILSYNIGDKFLNAKQESPKINGHPIVDSYRPYPKETHLSLFRLPFEGNPREKIEDVENHPKKVGLNESLYFVDNGIDRIHRHHSPSGLLDPKLKESSFFNNSSKKALNNLDSNQEHLGLKSDNYMSRNHLNGLNERPHSKNIHRNLLGVFDHETRLPKFTPGNIKNKSKTFRYLSNSQEMDIDSDHGRSLKSNEKKRTGMDGNLENNIQKNRKSHLKLDKLSIKDYPTVYSTNDQSPSFVIKNKPGYSSYNSREKNVNIKKNGIDFRISFKPGEQIVT</sequence>
<proteinExistence type="predicted"/>
<dbReference type="Proteomes" id="UP000187455">
    <property type="component" value="Unassembled WGS sequence"/>
</dbReference>
<keyword evidence="3" id="KW-1185">Reference proteome</keyword>
<evidence type="ECO:0000256" key="1">
    <source>
        <dbReference type="SAM" id="MobiDB-lite"/>
    </source>
</evidence>
<organism evidence="2 3">
    <name type="scientific">Smittium mucronatum</name>
    <dbReference type="NCBI Taxonomy" id="133383"/>
    <lineage>
        <taxon>Eukaryota</taxon>
        <taxon>Fungi</taxon>
        <taxon>Fungi incertae sedis</taxon>
        <taxon>Zoopagomycota</taxon>
        <taxon>Kickxellomycotina</taxon>
        <taxon>Harpellomycetes</taxon>
        <taxon>Harpellales</taxon>
        <taxon>Legeriomycetaceae</taxon>
        <taxon>Smittium</taxon>
    </lineage>
</organism>
<dbReference type="EMBL" id="LSSL01002093">
    <property type="protein sequence ID" value="OLY81885.1"/>
    <property type="molecule type" value="Genomic_DNA"/>
</dbReference>
<reference evidence="2 3" key="1">
    <citation type="journal article" date="2016" name="Mol. Biol. Evol.">
        <title>Genome-Wide Survey of Gut Fungi (Harpellales) Reveals the First Horizontally Transferred Ubiquitin Gene from a Mosquito Host.</title>
        <authorList>
            <person name="Wang Y."/>
            <person name="White M.M."/>
            <person name="Kvist S."/>
            <person name="Moncalvo J.M."/>
        </authorList>
    </citation>
    <scope>NUCLEOTIDE SEQUENCE [LARGE SCALE GENOMIC DNA]</scope>
    <source>
        <strain evidence="2 3">ALG-7-W6</strain>
    </source>
</reference>
<feature type="compositionally biased region" description="Basic and acidic residues" evidence="1">
    <location>
        <begin position="432"/>
        <end position="448"/>
    </location>
</feature>
<protein>
    <submittedName>
        <fullName evidence="2">Uncharacterized protein</fullName>
    </submittedName>
</protein>
<evidence type="ECO:0000313" key="2">
    <source>
        <dbReference type="EMBL" id="OLY81885.1"/>
    </source>
</evidence>
<evidence type="ECO:0000313" key="3">
    <source>
        <dbReference type="Proteomes" id="UP000187455"/>
    </source>
</evidence>
<comment type="caution">
    <text evidence="2">The sequence shown here is derived from an EMBL/GenBank/DDBJ whole genome shotgun (WGS) entry which is preliminary data.</text>
</comment>
<feature type="region of interest" description="Disordered" evidence="1">
    <location>
        <begin position="425"/>
        <end position="455"/>
    </location>
</feature>
<dbReference type="AlphaFoldDB" id="A0A1R0GYG2"/>
<name>A0A1R0GYG2_9FUNG</name>
<accession>A0A1R0GYG2</accession>